<evidence type="ECO:0000313" key="2">
    <source>
        <dbReference type="EMBL" id="KAF2197800.1"/>
    </source>
</evidence>
<evidence type="ECO:0000256" key="1">
    <source>
        <dbReference type="SAM" id="Phobius"/>
    </source>
</evidence>
<feature type="transmembrane region" description="Helical" evidence="1">
    <location>
        <begin position="12"/>
        <end position="34"/>
    </location>
</feature>
<dbReference type="AlphaFoldDB" id="A0A9P4JEK0"/>
<organism evidence="2 3">
    <name type="scientific">Delitschia confertaspora ATCC 74209</name>
    <dbReference type="NCBI Taxonomy" id="1513339"/>
    <lineage>
        <taxon>Eukaryota</taxon>
        <taxon>Fungi</taxon>
        <taxon>Dikarya</taxon>
        <taxon>Ascomycota</taxon>
        <taxon>Pezizomycotina</taxon>
        <taxon>Dothideomycetes</taxon>
        <taxon>Pleosporomycetidae</taxon>
        <taxon>Pleosporales</taxon>
        <taxon>Delitschiaceae</taxon>
        <taxon>Delitschia</taxon>
    </lineage>
</organism>
<keyword evidence="1" id="KW-0472">Membrane</keyword>
<keyword evidence="1" id="KW-1133">Transmembrane helix</keyword>
<keyword evidence="3" id="KW-1185">Reference proteome</keyword>
<accession>A0A9P4JEK0</accession>
<comment type="caution">
    <text evidence="2">The sequence shown here is derived from an EMBL/GenBank/DDBJ whole genome shotgun (WGS) entry which is preliminary data.</text>
</comment>
<protein>
    <submittedName>
        <fullName evidence="2">Uncharacterized protein</fullName>
    </submittedName>
</protein>
<gene>
    <name evidence="2" type="ORF">GQ43DRAFT_189892</name>
</gene>
<name>A0A9P4JEK0_9PLEO</name>
<dbReference type="EMBL" id="ML994197">
    <property type="protein sequence ID" value="KAF2197800.1"/>
    <property type="molecule type" value="Genomic_DNA"/>
</dbReference>
<proteinExistence type="predicted"/>
<reference evidence="2" key="1">
    <citation type="journal article" date="2020" name="Stud. Mycol.">
        <title>101 Dothideomycetes genomes: a test case for predicting lifestyles and emergence of pathogens.</title>
        <authorList>
            <person name="Haridas S."/>
            <person name="Albert R."/>
            <person name="Binder M."/>
            <person name="Bloem J."/>
            <person name="Labutti K."/>
            <person name="Salamov A."/>
            <person name="Andreopoulos B."/>
            <person name="Baker S."/>
            <person name="Barry K."/>
            <person name="Bills G."/>
            <person name="Bluhm B."/>
            <person name="Cannon C."/>
            <person name="Castanera R."/>
            <person name="Culley D."/>
            <person name="Daum C."/>
            <person name="Ezra D."/>
            <person name="Gonzalez J."/>
            <person name="Henrissat B."/>
            <person name="Kuo A."/>
            <person name="Liang C."/>
            <person name="Lipzen A."/>
            <person name="Lutzoni F."/>
            <person name="Magnuson J."/>
            <person name="Mondo S."/>
            <person name="Nolan M."/>
            <person name="Ohm R."/>
            <person name="Pangilinan J."/>
            <person name="Park H.-J."/>
            <person name="Ramirez L."/>
            <person name="Alfaro M."/>
            <person name="Sun H."/>
            <person name="Tritt A."/>
            <person name="Yoshinaga Y."/>
            <person name="Zwiers L.-H."/>
            <person name="Turgeon B."/>
            <person name="Goodwin S."/>
            <person name="Spatafora J."/>
            <person name="Crous P."/>
            <person name="Grigoriev I."/>
        </authorList>
    </citation>
    <scope>NUCLEOTIDE SEQUENCE</scope>
    <source>
        <strain evidence="2">ATCC 74209</strain>
    </source>
</reference>
<evidence type="ECO:0000313" key="3">
    <source>
        <dbReference type="Proteomes" id="UP000799536"/>
    </source>
</evidence>
<sequence>MKCRNNALNPRYLMPAVITSNVQLIMVHRIFFIISTYHHYAIPVVPVSEDPVSPLCIKNYYLPVPAPMQRQKGQ</sequence>
<keyword evidence="1" id="KW-0812">Transmembrane</keyword>
<dbReference type="Proteomes" id="UP000799536">
    <property type="component" value="Unassembled WGS sequence"/>
</dbReference>